<evidence type="ECO:0000313" key="3">
    <source>
        <dbReference type="Proteomes" id="UP000692954"/>
    </source>
</evidence>
<dbReference type="OrthoDB" id="9592245at2759"/>
<sequence>MKESSNSDSLSYQSASVNTSQYISIDNTIFYKFGIIFIPIFIASGLETILKDKNLTSYTIYCYDSLIISGVVFIMEQSHIAQNGLLNNPFLICCQRFLEIKYNQKFTKTLSLLKWNIVYS</sequence>
<keyword evidence="1" id="KW-1133">Transmembrane helix</keyword>
<gene>
    <name evidence="2" type="ORF">PSON_ATCC_30995.1.T0270220</name>
</gene>
<keyword evidence="1" id="KW-0472">Membrane</keyword>
<name>A0A8S1M6N3_9CILI</name>
<feature type="transmembrane region" description="Helical" evidence="1">
    <location>
        <begin position="29"/>
        <end position="46"/>
    </location>
</feature>
<proteinExistence type="predicted"/>
<reference evidence="2" key="1">
    <citation type="submission" date="2021-01" db="EMBL/GenBank/DDBJ databases">
        <authorList>
            <consortium name="Genoscope - CEA"/>
            <person name="William W."/>
        </authorList>
    </citation>
    <scope>NUCLEOTIDE SEQUENCE</scope>
</reference>
<keyword evidence="1" id="KW-0812">Transmembrane</keyword>
<dbReference type="EMBL" id="CAJJDN010000027">
    <property type="protein sequence ID" value="CAD8070884.1"/>
    <property type="molecule type" value="Genomic_DNA"/>
</dbReference>
<dbReference type="AlphaFoldDB" id="A0A8S1M6N3"/>
<accession>A0A8S1M6N3</accession>
<organism evidence="2 3">
    <name type="scientific">Paramecium sonneborni</name>
    <dbReference type="NCBI Taxonomy" id="65129"/>
    <lineage>
        <taxon>Eukaryota</taxon>
        <taxon>Sar</taxon>
        <taxon>Alveolata</taxon>
        <taxon>Ciliophora</taxon>
        <taxon>Intramacronucleata</taxon>
        <taxon>Oligohymenophorea</taxon>
        <taxon>Peniculida</taxon>
        <taxon>Parameciidae</taxon>
        <taxon>Paramecium</taxon>
    </lineage>
</organism>
<dbReference type="Proteomes" id="UP000692954">
    <property type="component" value="Unassembled WGS sequence"/>
</dbReference>
<keyword evidence="3" id="KW-1185">Reference proteome</keyword>
<protein>
    <submittedName>
        <fullName evidence="2">Uncharacterized protein</fullName>
    </submittedName>
</protein>
<comment type="caution">
    <text evidence="2">The sequence shown here is derived from an EMBL/GenBank/DDBJ whole genome shotgun (WGS) entry which is preliminary data.</text>
</comment>
<evidence type="ECO:0000256" key="1">
    <source>
        <dbReference type="SAM" id="Phobius"/>
    </source>
</evidence>
<evidence type="ECO:0000313" key="2">
    <source>
        <dbReference type="EMBL" id="CAD8070884.1"/>
    </source>
</evidence>